<evidence type="ECO:0000313" key="2">
    <source>
        <dbReference type="EMBL" id="MPN49897.1"/>
    </source>
</evidence>
<name>A0A645IF34_9ZZZZ</name>
<comment type="caution">
    <text evidence="2">The sequence shown here is derived from an EMBL/GenBank/DDBJ whole genome shotgun (WGS) entry which is preliminary data.</text>
</comment>
<accession>A0A645IF34</accession>
<dbReference type="PANTHER" id="PTHR42855:SF2">
    <property type="entry name" value="DRUG RESISTANCE ABC TRANSPORTER,ATP-BINDING PROTEIN"/>
    <property type="match status" value="1"/>
</dbReference>
<dbReference type="SUPFAM" id="SSF52540">
    <property type="entry name" value="P-loop containing nucleoside triphosphate hydrolases"/>
    <property type="match status" value="1"/>
</dbReference>
<dbReference type="PANTHER" id="PTHR42855">
    <property type="entry name" value="ABC TRANSPORTER ATP-BINDING SUBUNIT"/>
    <property type="match status" value="1"/>
</dbReference>
<protein>
    <recommendedName>
        <fullName evidence="1">ABC transporter domain-containing protein</fullName>
    </recommendedName>
</protein>
<gene>
    <name evidence="2" type="ORF">SDC9_197521</name>
</gene>
<reference evidence="2" key="1">
    <citation type="submission" date="2019-08" db="EMBL/GenBank/DDBJ databases">
        <authorList>
            <person name="Kucharzyk K."/>
            <person name="Murdoch R.W."/>
            <person name="Higgins S."/>
            <person name="Loffler F."/>
        </authorList>
    </citation>
    <scope>NUCLEOTIDE SEQUENCE</scope>
</reference>
<sequence length="94" mass="10486">MSILNVKNLSHGFGDRAIFDNVSFRLLKGEHIGLIGANGEGKSSFMKIITHQIEPDAGVIEWSKRVRVGYLDQHTVLEKGMTIRDALKGAFKYL</sequence>
<dbReference type="InterPro" id="IPR051309">
    <property type="entry name" value="ABCF_ATPase"/>
</dbReference>
<dbReference type="GO" id="GO:0016887">
    <property type="term" value="F:ATP hydrolysis activity"/>
    <property type="evidence" value="ECO:0007669"/>
    <property type="project" value="InterPro"/>
</dbReference>
<feature type="domain" description="ABC transporter" evidence="1">
    <location>
        <begin position="20"/>
        <end position="85"/>
    </location>
</feature>
<dbReference type="Gene3D" id="3.40.50.300">
    <property type="entry name" value="P-loop containing nucleotide triphosphate hydrolases"/>
    <property type="match status" value="1"/>
</dbReference>
<dbReference type="AlphaFoldDB" id="A0A645IF34"/>
<dbReference type="InterPro" id="IPR003439">
    <property type="entry name" value="ABC_transporter-like_ATP-bd"/>
</dbReference>
<dbReference type="InterPro" id="IPR027417">
    <property type="entry name" value="P-loop_NTPase"/>
</dbReference>
<dbReference type="GO" id="GO:0005524">
    <property type="term" value="F:ATP binding"/>
    <property type="evidence" value="ECO:0007669"/>
    <property type="project" value="InterPro"/>
</dbReference>
<dbReference type="EMBL" id="VSSQ01113565">
    <property type="protein sequence ID" value="MPN49897.1"/>
    <property type="molecule type" value="Genomic_DNA"/>
</dbReference>
<proteinExistence type="predicted"/>
<evidence type="ECO:0000259" key="1">
    <source>
        <dbReference type="Pfam" id="PF00005"/>
    </source>
</evidence>
<organism evidence="2">
    <name type="scientific">bioreactor metagenome</name>
    <dbReference type="NCBI Taxonomy" id="1076179"/>
    <lineage>
        <taxon>unclassified sequences</taxon>
        <taxon>metagenomes</taxon>
        <taxon>ecological metagenomes</taxon>
    </lineage>
</organism>
<dbReference type="Pfam" id="PF00005">
    <property type="entry name" value="ABC_tran"/>
    <property type="match status" value="1"/>
</dbReference>